<evidence type="ECO:0000259" key="1">
    <source>
        <dbReference type="PROSITE" id="PS51272"/>
    </source>
</evidence>
<name>A0ABQ0TI90_9BACL</name>
<dbReference type="Proteomes" id="UP000319578">
    <property type="component" value="Unassembled WGS sequence"/>
</dbReference>
<accession>A0ABQ0TI90</accession>
<gene>
    <name evidence="2" type="ORF">BRE01_12480</name>
</gene>
<keyword evidence="3" id="KW-1185">Reference proteome</keyword>
<comment type="caution">
    <text evidence="2">The sequence shown here is derived from an EMBL/GenBank/DDBJ whole genome shotgun (WGS) entry which is preliminary data.</text>
</comment>
<protein>
    <recommendedName>
        <fullName evidence="1">SLH domain-containing protein</fullName>
    </recommendedName>
</protein>
<evidence type="ECO:0000313" key="3">
    <source>
        <dbReference type="Proteomes" id="UP000319578"/>
    </source>
</evidence>
<dbReference type="PROSITE" id="PS51272">
    <property type="entry name" value="SLH"/>
    <property type="match status" value="2"/>
</dbReference>
<feature type="domain" description="SLH" evidence="1">
    <location>
        <begin position="55"/>
        <end position="118"/>
    </location>
</feature>
<dbReference type="EMBL" id="BJON01000005">
    <property type="protein sequence ID" value="GED67546.1"/>
    <property type="molecule type" value="Genomic_DNA"/>
</dbReference>
<organism evidence="2 3">
    <name type="scientific">Brevibacillus reuszeri</name>
    <dbReference type="NCBI Taxonomy" id="54915"/>
    <lineage>
        <taxon>Bacteria</taxon>
        <taxon>Bacillati</taxon>
        <taxon>Bacillota</taxon>
        <taxon>Bacilli</taxon>
        <taxon>Bacillales</taxon>
        <taxon>Paenibacillaceae</taxon>
        <taxon>Brevibacillus</taxon>
    </lineage>
</organism>
<sequence>MQDSGFKKKDRLTKNIPQEQFVYTRGGEHKVMKKVVNSVLASALALTVAPMAFAAEDATTAPKMDAAMEKTVKRLEALGLVAGYGNGEYGIDKTITRAEFATLIVRARGLEQGSKLAQYNSTYTDVKTGDWFAGYVNVASGEEIVKGFPDKSFKPQNQVTYAEAVTMIVRALGYEPSVKGVWPNSMISKASELNIAKGINNPNNAAVRGDVFKMLDNALRVDLMEQKEFGTDIRFEITNKTLLTKYLKVTVRDMDWSHESGNSSEDLPLVTNVPAIGLGKVKANEVTLNGKDAGLGNTTYKVADGINPNEYDGQKVQVWIKDDRENVIVWMEGSEDEEVVMDRVSDFFLKGKAYTDATSLSKSDLEDMKLELDASGKSYRLTKDTKVTYNFTRFNDPVDGLKKIIKDKGGDTYGVKVVLNDANEISYIHVIDDQTIDKSVKGVKYGSKVISKIDADKKKITNLDSSKFNELEDQDEGRDFLVFLDGKPAKFSDLKELDVYSIYYADGDEDKYLIFATRNVVEGKVDKVVSRNSKDIRVTVGGKTLKVYSNASYSENANKDVKKIDSSNLDLISNLDGEDVKLFLDASGRVRHIETKDAIDDRKPKAIVTRQATENTSKDTYDFVVMTQKGKKENISLDKKNIYDAKGVNFDKNGKSEQLVDILKPRKDSSTVLLELNYDSKGNVDKVRILDTKLIASSGSAWDKLADEDDNVVGDYEVTDKTAIFKMTGEITKDKRAELKTPGTAKFKSIADKSDVSVFYTVNEDKGEVEAIFVVEGNGLGSDVRFGMVKDYGTSNKQDSVTLVTKDGDSVVTKEFKLDGDKEDLRDYKGIKRGDFISFTTNSDNEIEVDDVVEVINGNAIGDDSWPLILDSNEWSKAGIDNMVVAHVDKVDGNTITYNKKPLYTKAGTAFIDVYDDLDGKDGVDEGDYIVLIDAADVNGTRFDYVVIVSSDDEVEKYDVPKSSVEAFLKQTKVKPDPDPVDPEISNIKGEAVESELLEGVFNYKVSGKIDNPKAVTSFTWTVGNKTSNVKITDGTFSAAQIGKGGFEVGELKLTYKDKNGKEQTITEEVKF</sequence>
<evidence type="ECO:0000313" key="2">
    <source>
        <dbReference type="EMBL" id="GED67546.1"/>
    </source>
</evidence>
<reference evidence="2 3" key="1">
    <citation type="submission" date="2019-06" db="EMBL/GenBank/DDBJ databases">
        <title>Whole genome shotgun sequence of Brevibacillus reuszeri NBRC 15719.</title>
        <authorList>
            <person name="Hosoyama A."/>
            <person name="Uohara A."/>
            <person name="Ohji S."/>
            <person name="Ichikawa N."/>
        </authorList>
    </citation>
    <scope>NUCLEOTIDE SEQUENCE [LARGE SCALE GENOMIC DNA]</scope>
    <source>
        <strain evidence="2 3">NBRC 15719</strain>
    </source>
</reference>
<dbReference type="Pfam" id="PF00395">
    <property type="entry name" value="SLH"/>
    <property type="match status" value="2"/>
</dbReference>
<dbReference type="InterPro" id="IPR001119">
    <property type="entry name" value="SLH_dom"/>
</dbReference>
<dbReference type="RefSeq" id="WP_049740903.1">
    <property type="nucleotide sequence ID" value="NZ_JARMFB010000001.1"/>
</dbReference>
<proteinExistence type="predicted"/>
<feature type="domain" description="SLH" evidence="1">
    <location>
        <begin position="119"/>
        <end position="182"/>
    </location>
</feature>